<protein>
    <submittedName>
        <fullName evidence="1">Class I fructose-bisphosphate aldolase/fructose-bisphosphate aldolase/2-amino-3,7-dideoxy-D-threo-hept-6-ulosonate synthase</fullName>
    </submittedName>
</protein>
<keyword evidence="2" id="KW-1185">Reference proteome</keyword>
<comment type="caution">
    <text evidence="1">The sequence shown here is derived from an EMBL/GenBank/DDBJ whole genome shotgun (WGS) entry which is preliminary data.</text>
</comment>
<dbReference type="PIRSF" id="PIRSF038992">
    <property type="entry name" value="Aldolase_Ia"/>
    <property type="match status" value="1"/>
</dbReference>
<dbReference type="Pfam" id="PF01791">
    <property type="entry name" value="DeoC"/>
    <property type="match status" value="1"/>
</dbReference>
<dbReference type="SUPFAM" id="SSF51569">
    <property type="entry name" value="Aldolase"/>
    <property type="match status" value="1"/>
</dbReference>
<dbReference type="InterPro" id="IPR041720">
    <property type="entry name" value="FbaB-like"/>
</dbReference>
<dbReference type="InterPro" id="IPR013785">
    <property type="entry name" value="Aldolase_TIM"/>
</dbReference>
<dbReference type="InterPro" id="IPR002915">
    <property type="entry name" value="DeoC/FbaB/LacD_aldolase"/>
</dbReference>
<dbReference type="PANTHER" id="PTHR47916">
    <property type="entry name" value="FRUCTOSE-BISPHOSPHATE ALDOLASE CLASS 1"/>
    <property type="match status" value="1"/>
</dbReference>
<dbReference type="InterPro" id="IPR050456">
    <property type="entry name" value="DeoC/FbaB_aldolase"/>
</dbReference>
<dbReference type="SMART" id="SM01133">
    <property type="entry name" value="DeoC"/>
    <property type="match status" value="1"/>
</dbReference>
<gene>
    <name evidence="1" type="ORF">DES53_101512</name>
</gene>
<proteinExistence type="predicted"/>
<evidence type="ECO:0000313" key="1">
    <source>
        <dbReference type="EMBL" id="RBP47713.1"/>
    </source>
</evidence>
<dbReference type="PANTHER" id="PTHR47916:SF1">
    <property type="entry name" value="3-HYDROXY-5-PHOSPHONOOXYPENTANE-2,4-DIONE THIOLASE"/>
    <property type="match status" value="1"/>
</dbReference>
<dbReference type="EMBL" id="QNRR01000001">
    <property type="protein sequence ID" value="RBP47713.1"/>
    <property type="molecule type" value="Genomic_DNA"/>
</dbReference>
<dbReference type="OrthoDB" id="5915071at2"/>
<dbReference type="RefSeq" id="WP_113956629.1">
    <property type="nucleotide sequence ID" value="NZ_QNRR01000001.1"/>
</dbReference>
<evidence type="ECO:0000313" key="2">
    <source>
        <dbReference type="Proteomes" id="UP000253426"/>
    </source>
</evidence>
<name>A0A366HTU7_9BACT</name>
<accession>A0A366HTU7</accession>
<dbReference type="Gene3D" id="3.20.20.70">
    <property type="entry name" value="Aldolase class I"/>
    <property type="match status" value="1"/>
</dbReference>
<dbReference type="GO" id="GO:0004332">
    <property type="term" value="F:fructose-bisphosphate aldolase activity"/>
    <property type="evidence" value="ECO:0007669"/>
    <property type="project" value="InterPro"/>
</dbReference>
<dbReference type="Proteomes" id="UP000253426">
    <property type="component" value="Unassembled WGS sequence"/>
</dbReference>
<organism evidence="1 2">
    <name type="scientific">Roseimicrobium gellanilyticum</name>
    <dbReference type="NCBI Taxonomy" id="748857"/>
    <lineage>
        <taxon>Bacteria</taxon>
        <taxon>Pseudomonadati</taxon>
        <taxon>Verrucomicrobiota</taxon>
        <taxon>Verrucomicrobiia</taxon>
        <taxon>Verrucomicrobiales</taxon>
        <taxon>Verrucomicrobiaceae</taxon>
        <taxon>Roseimicrobium</taxon>
    </lineage>
</organism>
<dbReference type="AlphaFoldDB" id="A0A366HTU7"/>
<reference evidence="1 2" key="1">
    <citation type="submission" date="2018-06" db="EMBL/GenBank/DDBJ databases">
        <title>Genomic Encyclopedia of Type Strains, Phase IV (KMG-IV): sequencing the most valuable type-strain genomes for metagenomic binning, comparative biology and taxonomic classification.</title>
        <authorList>
            <person name="Goeker M."/>
        </authorList>
    </citation>
    <scope>NUCLEOTIDE SEQUENCE [LARGE SCALE GENOMIC DNA]</scope>
    <source>
        <strain evidence="1 2">DSM 25532</strain>
    </source>
</reference>
<sequence length="264" mass="28195">MSRQENLDTFFRDGKTVILPIDHGVAIPVPELSNPFQLIEDVNPYVDGYVLNLGLALRTGDLLTGKGICLRTDVYNTRITGRGAGSINVYGLGEAEMVGATAVMNMLYPGAENEETVTQNCADLISESLDVDLPVILETLPVGLGQREHYTVEKIGFAVRLAAELGADVIKTAYPVNGTSDDFKRIVENAFGVPVIVLGGAAMNSDLDLLSMVHDAMKAGAVGIAIGRNVWQHKSPVAIARSLSAIVHEGAKVEEALTLLKEPI</sequence>